<dbReference type="CDD" id="cd12797">
    <property type="entry name" value="M23_peptidase"/>
    <property type="match status" value="1"/>
</dbReference>
<dbReference type="PANTHER" id="PTHR21666:SF268">
    <property type="entry name" value="PEPTIDASE M23 DOMAIN-CONTAINING PROTEIN"/>
    <property type="match status" value="1"/>
</dbReference>
<dbReference type="Proteomes" id="UP000451233">
    <property type="component" value="Unassembled WGS sequence"/>
</dbReference>
<accession>A0A7K1XYD9</accession>
<dbReference type="Gene3D" id="2.70.70.10">
    <property type="entry name" value="Glucose Permease (Domain IIA)"/>
    <property type="match status" value="1"/>
</dbReference>
<dbReference type="GO" id="GO:0004222">
    <property type="term" value="F:metalloendopeptidase activity"/>
    <property type="evidence" value="ECO:0007669"/>
    <property type="project" value="TreeGrafter"/>
</dbReference>
<dbReference type="Gene3D" id="2.30.30.40">
    <property type="entry name" value="SH3 Domains"/>
    <property type="match status" value="1"/>
</dbReference>
<organism evidence="2 3">
    <name type="scientific">Hufsiella ginkgonis</name>
    <dbReference type="NCBI Taxonomy" id="2695274"/>
    <lineage>
        <taxon>Bacteria</taxon>
        <taxon>Pseudomonadati</taxon>
        <taxon>Bacteroidota</taxon>
        <taxon>Sphingobacteriia</taxon>
        <taxon>Sphingobacteriales</taxon>
        <taxon>Sphingobacteriaceae</taxon>
        <taxon>Hufsiella</taxon>
    </lineage>
</organism>
<evidence type="ECO:0000313" key="3">
    <source>
        <dbReference type="Proteomes" id="UP000451233"/>
    </source>
</evidence>
<dbReference type="Pfam" id="PF01551">
    <property type="entry name" value="Peptidase_M23"/>
    <property type="match status" value="1"/>
</dbReference>
<dbReference type="InterPro" id="IPR016047">
    <property type="entry name" value="M23ase_b-sheet_dom"/>
</dbReference>
<proteinExistence type="predicted"/>
<gene>
    <name evidence="2" type="ORF">GS398_09590</name>
</gene>
<feature type="domain" description="M23ase beta-sheet core" evidence="1">
    <location>
        <begin position="200"/>
        <end position="297"/>
    </location>
</feature>
<sequence>MQPLFYIVSLLAVACLYSCGTTGQGGLFNKKSPRDLYGQRLTDAGLHETALGRAWFDAAAKSLASPLPITLPYKEAGYFSAERAQATGFSFSAKRGQKILISLEKKPVSNFSIYLDLWRGAGDGNPPKHLAAADTGKTILEYEIEDDLGYVLTLQPELLRGGEYTLTITAGPSIGFPLKRANRNQVQSFWGVERDAGARKHEGVDIFSSFRTPVIAAADGMVSHVTINNLGGKVVFMRPSEKRYTLYYAHLDSQLVGDGQLVKQGDTLGLMGNTGNAVNTPPHLHFGIYTNSGAVDPFPFIDPLIREPPAIGVPSSQLGKTARLNRKVTFSTPAAEMTQPQELPVNTLLRLEAASGNRYTVTLPDGRTGYVAGSAITPGTAAIRKYNLKNAVPLFDRPDTSAARMSVLKAGDPVQVAGIFNTFEYVISGELRGWIHRAAR</sequence>
<dbReference type="AlphaFoldDB" id="A0A7K1XYD9"/>
<dbReference type="InterPro" id="IPR050570">
    <property type="entry name" value="Cell_wall_metabolism_enzyme"/>
</dbReference>
<keyword evidence="3" id="KW-1185">Reference proteome</keyword>
<protein>
    <submittedName>
        <fullName evidence="2">Peptidoglycan DD-metalloendopeptidase family protein</fullName>
    </submittedName>
</protein>
<dbReference type="PANTHER" id="PTHR21666">
    <property type="entry name" value="PEPTIDASE-RELATED"/>
    <property type="match status" value="1"/>
</dbReference>
<evidence type="ECO:0000313" key="2">
    <source>
        <dbReference type="EMBL" id="MXV15556.1"/>
    </source>
</evidence>
<evidence type="ECO:0000259" key="1">
    <source>
        <dbReference type="Pfam" id="PF01551"/>
    </source>
</evidence>
<reference evidence="2 3" key="1">
    <citation type="submission" date="2019-11" db="EMBL/GenBank/DDBJ databases">
        <title>Pedobacter sp. HMF7056 Genome sequencing and assembly.</title>
        <authorList>
            <person name="Kang H."/>
            <person name="Kim H."/>
            <person name="Joh K."/>
        </authorList>
    </citation>
    <scope>NUCLEOTIDE SEQUENCE [LARGE SCALE GENOMIC DNA]</scope>
    <source>
        <strain evidence="2 3">HMF7056</strain>
    </source>
</reference>
<dbReference type="RefSeq" id="WP_160906543.1">
    <property type="nucleotide sequence ID" value="NZ_WVHS01000002.1"/>
</dbReference>
<dbReference type="EMBL" id="WVHS01000002">
    <property type="protein sequence ID" value="MXV15556.1"/>
    <property type="molecule type" value="Genomic_DNA"/>
</dbReference>
<dbReference type="InterPro" id="IPR011055">
    <property type="entry name" value="Dup_hybrid_motif"/>
</dbReference>
<dbReference type="SUPFAM" id="SSF51261">
    <property type="entry name" value="Duplicated hybrid motif"/>
    <property type="match status" value="1"/>
</dbReference>
<name>A0A7K1XYD9_9SPHI</name>
<comment type="caution">
    <text evidence="2">The sequence shown here is derived from an EMBL/GenBank/DDBJ whole genome shotgun (WGS) entry which is preliminary data.</text>
</comment>